<feature type="transmembrane region" description="Helical" evidence="7">
    <location>
        <begin position="120"/>
        <end position="137"/>
    </location>
</feature>
<feature type="transmembrane region" description="Helical" evidence="7">
    <location>
        <begin position="169"/>
        <end position="186"/>
    </location>
</feature>
<dbReference type="PANTHER" id="PTHR21716">
    <property type="entry name" value="TRANSMEMBRANE PROTEIN"/>
    <property type="match status" value="1"/>
</dbReference>
<accession>A0A9J7DWW1</accession>
<feature type="transmembrane region" description="Helical" evidence="7">
    <location>
        <begin position="632"/>
        <end position="657"/>
    </location>
</feature>
<feature type="transmembrane region" description="Helical" evidence="7">
    <location>
        <begin position="777"/>
        <end position="798"/>
    </location>
</feature>
<comment type="subcellular location">
    <subcellularLocation>
        <location evidence="1">Membrane</location>
        <topology evidence="1">Multi-pass membrane protein</topology>
    </subcellularLocation>
</comment>
<feature type="transmembrane region" description="Helical" evidence="7">
    <location>
        <begin position="664"/>
        <end position="685"/>
    </location>
</feature>
<evidence type="ECO:0000313" key="9">
    <source>
        <dbReference type="RefSeq" id="XP_022817759.1"/>
    </source>
</evidence>
<keyword evidence="5 7" id="KW-0472">Membrane</keyword>
<feature type="transmembrane region" description="Helical" evidence="7">
    <location>
        <begin position="28"/>
        <end position="48"/>
    </location>
</feature>
<dbReference type="InterPro" id="IPR002549">
    <property type="entry name" value="AI-2E-like"/>
</dbReference>
<feature type="transmembrane region" description="Helical" evidence="7">
    <location>
        <begin position="740"/>
        <end position="757"/>
    </location>
</feature>
<keyword evidence="4 7" id="KW-1133">Transmembrane helix</keyword>
<feature type="transmembrane region" description="Helical" evidence="7">
    <location>
        <begin position="827"/>
        <end position="847"/>
    </location>
</feature>
<sequence>MQQSPFENIFNIIGGITEGNEKPMKHGFYNAFALFILAICCVAVYVLFLILEPFFKPLFWALLVGSLLHPFKYKLSKKLKSWFEDLEKSNTSVVVGLMVIPMNVVNYASDTVGQQFIDHYKTVIGLLSAIFVLPWLYNAVPRSLVCLFWQLSSFISFSTTLLISVCSSYITLTIFLAYIISVYILWTPQRATIFRITSHMLWLVISSFIASLTGSLQVYTFVFLQAICITGFTLQVFDAHKKLLEKDPEASLILAFVKTISNVEDNEKKVEDKPEEVAMESSEQESTPEKDSPSPVTPEGLVKRGSWASNEPIQSSPRHPKILFKTRTLSALPLSNPKIKCDTRFLNAFKQRSLDENYIKNNFDNDEETALYFKLLFFGCLCMLVWKHIWLLPVTLFFLAIHVMKRLLDYFGVWLFFENHYNNVMGKIKGWWKLRQSALLPAHVRGLGKMASVCNSSIRDMGYSSVDTVSTCIVIVGLILFLAVASVFIFIQIYSEAIVVVQLSGSLLNSTYVQNSELHAYLPEGWEEKLDSLIDNAYTYGREGISTAVKSILKEGDPEKINRVEQQILELWDRVYQSWVSGHFASTVGPQVDGAAIQDSWDNLVNDVSNAPGIVAWVQANVGTLSAIATSIWAPLASNVSLLAGSVGAFTSLLLCGGSALINMFINLVVFFTTLFYLLASSNALYKPVEVITQVQPNFGPRLGIALSVAINQVFRASFKMALFYGLWTWLVHNLFGAKVVYLPSVLAAVLGAAPFLGPYLAGIPAALDVWLQGRPMAALLLPIAQAAPIAFLDAAVYAEIKDGGHPYVTGLAIAGGIFYLGPEGAILGPLLLCCLMVVLNLSSTFLRDTPSEERAALHSRVRFGAYI</sequence>
<evidence type="ECO:0000256" key="2">
    <source>
        <dbReference type="ARBA" id="ARBA00009773"/>
    </source>
</evidence>
<evidence type="ECO:0000313" key="8">
    <source>
        <dbReference type="Proteomes" id="UP000301870"/>
    </source>
</evidence>
<name>A0A9J7DWW1_SPOLT</name>
<feature type="transmembrane region" description="Helical" evidence="7">
    <location>
        <begin position="805"/>
        <end position="821"/>
    </location>
</feature>
<dbReference type="PANTHER" id="PTHR21716:SF4">
    <property type="entry name" value="TRANSMEMBRANE PROTEIN 245"/>
    <property type="match status" value="1"/>
</dbReference>
<evidence type="ECO:0000256" key="5">
    <source>
        <dbReference type="ARBA" id="ARBA00023136"/>
    </source>
</evidence>
<evidence type="ECO:0000256" key="7">
    <source>
        <dbReference type="SAM" id="Phobius"/>
    </source>
</evidence>
<feature type="compositionally biased region" description="Basic and acidic residues" evidence="6">
    <location>
        <begin position="267"/>
        <end position="276"/>
    </location>
</feature>
<evidence type="ECO:0000256" key="6">
    <source>
        <dbReference type="SAM" id="MobiDB-lite"/>
    </source>
</evidence>
<keyword evidence="8" id="KW-1185">Reference proteome</keyword>
<comment type="similarity">
    <text evidence="2">Belongs to the autoinducer-2 exporter (AI-2E) (TC 2.A.86) family.</text>
</comment>
<evidence type="ECO:0000256" key="4">
    <source>
        <dbReference type="ARBA" id="ARBA00022989"/>
    </source>
</evidence>
<dbReference type="RefSeq" id="XP_022817759.1">
    <property type="nucleotide sequence ID" value="XM_022961991.1"/>
</dbReference>
<feature type="region of interest" description="Disordered" evidence="6">
    <location>
        <begin position="267"/>
        <end position="303"/>
    </location>
</feature>
<feature type="transmembrane region" description="Helical" evidence="7">
    <location>
        <begin position="469"/>
        <end position="494"/>
    </location>
</feature>
<protein>
    <submittedName>
        <fullName evidence="9">Transmembrane protein 245 isoform X2</fullName>
    </submittedName>
</protein>
<dbReference type="Proteomes" id="UP000301870">
    <property type="component" value="Chromosome 11"/>
</dbReference>
<organism evidence="8 9">
    <name type="scientific">Spodoptera litura</name>
    <name type="common">Asian cotton leafworm</name>
    <dbReference type="NCBI Taxonomy" id="69820"/>
    <lineage>
        <taxon>Eukaryota</taxon>
        <taxon>Metazoa</taxon>
        <taxon>Ecdysozoa</taxon>
        <taxon>Arthropoda</taxon>
        <taxon>Hexapoda</taxon>
        <taxon>Insecta</taxon>
        <taxon>Pterygota</taxon>
        <taxon>Neoptera</taxon>
        <taxon>Endopterygota</taxon>
        <taxon>Lepidoptera</taxon>
        <taxon>Glossata</taxon>
        <taxon>Ditrysia</taxon>
        <taxon>Noctuoidea</taxon>
        <taxon>Noctuidae</taxon>
        <taxon>Amphipyrinae</taxon>
        <taxon>Spodoptera</taxon>
    </lineage>
</organism>
<proteinExistence type="inferred from homology"/>
<evidence type="ECO:0000256" key="1">
    <source>
        <dbReference type="ARBA" id="ARBA00004141"/>
    </source>
</evidence>
<evidence type="ECO:0000256" key="3">
    <source>
        <dbReference type="ARBA" id="ARBA00022692"/>
    </source>
</evidence>
<dbReference type="GO" id="GO:0016020">
    <property type="term" value="C:membrane"/>
    <property type="evidence" value="ECO:0007669"/>
    <property type="project" value="UniProtKB-SubCell"/>
</dbReference>
<dbReference type="AlphaFoldDB" id="A0A9J7DWW1"/>
<reference evidence="9" key="1">
    <citation type="submission" date="2025-08" db="UniProtKB">
        <authorList>
            <consortium name="RefSeq"/>
        </authorList>
    </citation>
    <scope>IDENTIFICATION</scope>
    <source>
        <strain evidence="9">Ishihara</strain>
        <tissue evidence="9">Whole body</tissue>
    </source>
</reference>
<keyword evidence="3 7" id="KW-0812">Transmembrane</keyword>
<gene>
    <name evidence="9" type="primary">LOC111350415</name>
</gene>
<feature type="transmembrane region" description="Helical" evidence="7">
    <location>
        <begin position="705"/>
        <end position="728"/>
    </location>
</feature>
<feature type="transmembrane region" description="Helical" evidence="7">
    <location>
        <begin position="371"/>
        <end position="390"/>
    </location>
</feature>
<dbReference type="GeneID" id="111350415"/>